<evidence type="ECO:0000259" key="2">
    <source>
        <dbReference type="PROSITE" id="PS50181"/>
    </source>
</evidence>
<keyword evidence="4" id="KW-1185">Reference proteome</keyword>
<feature type="region of interest" description="Disordered" evidence="1">
    <location>
        <begin position="1"/>
        <end position="66"/>
    </location>
</feature>
<comment type="caution">
    <text evidence="3">The sequence shown here is derived from an EMBL/GenBank/DDBJ whole genome shotgun (WGS) entry which is preliminary data.</text>
</comment>
<feature type="domain" description="F-box" evidence="2">
    <location>
        <begin position="138"/>
        <end position="189"/>
    </location>
</feature>
<proteinExistence type="predicted"/>
<dbReference type="PROSITE" id="PS50181">
    <property type="entry name" value="FBOX"/>
    <property type="match status" value="1"/>
</dbReference>
<feature type="compositionally biased region" description="Acidic residues" evidence="1">
    <location>
        <begin position="42"/>
        <end position="66"/>
    </location>
</feature>
<dbReference type="InterPro" id="IPR001810">
    <property type="entry name" value="F-box_dom"/>
</dbReference>
<evidence type="ECO:0000256" key="1">
    <source>
        <dbReference type="SAM" id="MobiDB-lite"/>
    </source>
</evidence>
<name>A0A2P7ZCU0_9PEZI</name>
<evidence type="ECO:0000313" key="3">
    <source>
        <dbReference type="EMBL" id="PSK46010.1"/>
    </source>
</evidence>
<dbReference type="AlphaFoldDB" id="A0A2P7ZCU0"/>
<dbReference type="EMBL" id="NHZQ01000236">
    <property type="protein sequence ID" value="PSK46010.1"/>
    <property type="molecule type" value="Genomic_DNA"/>
</dbReference>
<organism evidence="3 4">
    <name type="scientific">Elsinoe australis</name>
    <dbReference type="NCBI Taxonomy" id="40998"/>
    <lineage>
        <taxon>Eukaryota</taxon>
        <taxon>Fungi</taxon>
        <taxon>Dikarya</taxon>
        <taxon>Ascomycota</taxon>
        <taxon>Pezizomycotina</taxon>
        <taxon>Dothideomycetes</taxon>
        <taxon>Dothideomycetidae</taxon>
        <taxon>Myriangiales</taxon>
        <taxon>Elsinoaceae</taxon>
        <taxon>Elsinoe</taxon>
    </lineage>
</organism>
<gene>
    <name evidence="3" type="ORF">B9Z65_4978</name>
</gene>
<protein>
    <recommendedName>
        <fullName evidence="2">F-box domain-containing protein</fullName>
    </recommendedName>
</protein>
<reference evidence="3 4" key="1">
    <citation type="submission" date="2017-05" db="EMBL/GenBank/DDBJ databases">
        <title>Draft genome sequence of Elsinoe australis.</title>
        <authorList>
            <person name="Cheng Q."/>
        </authorList>
    </citation>
    <scope>NUCLEOTIDE SEQUENCE [LARGE SCALE GENOMIC DNA]</scope>
    <source>
        <strain evidence="3 4">NL1</strain>
    </source>
</reference>
<dbReference type="OrthoDB" id="3649172at2759"/>
<evidence type="ECO:0000313" key="4">
    <source>
        <dbReference type="Proteomes" id="UP000243723"/>
    </source>
</evidence>
<accession>A0A2P7ZCU0</accession>
<dbReference type="Proteomes" id="UP000243723">
    <property type="component" value="Unassembled WGS sequence"/>
</dbReference>
<dbReference type="STRING" id="40998.A0A2P7ZCU0"/>
<sequence>MSSQPVQDETDDFEAFPALTNDFEDSSEDSVLLQLQDSNDSSSDDTSTETYWSDEDSLFDSDLDPEYDSDQFDYDSDLEALESHPLAKPTGRKLTKDERIDLLGWVPSCVRSIPDMNREKVSPEMFWVKDASTGPMSLGDLDKLPPELINMILQELDAAPSFALKRTCRKGNILAKSQPKSVHKIFNELAMFLAALRKTGVRDRHTLAQIWDVLTSNGRCTTCGIDTHGFGPWVFLPTLERACYRCILTQKDFRLVRPDVAMEMFALTPQDLRKCDYFLSLRGPPREDDPITDRFDGEELISLQVARQIATRKHGEEFDFVGHLERNRKVAFVDDGKIDAGMEEWDRQEQMREMLLPDWPEVSTLDIISDRIDTHGALASWQLPVVGEGNSLDYGHYCFGCLLEHHIEEQERRAMMGQVRWDDLADLENPNDEHVLCRTRKHFLRHVRDCDAARLVKKGIEVGLVKPEPGRREKMGRRLVAGENHEGDIGNLAGLEEIGYDVDLG</sequence>